<organism evidence="2 3">
    <name type="scientific">Ajellomyces capsulatus (strain H88)</name>
    <name type="common">Darling's disease fungus</name>
    <name type="synonym">Histoplasma capsulatum</name>
    <dbReference type="NCBI Taxonomy" id="544711"/>
    <lineage>
        <taxon>Eukaryota</taxon>
        <taxon>Fungi</taxon>
        <taxon>Dikarya</taxon>
        <taxon>Ascomycota</taxon>
        <taxon>Pezizomycotina</taxon>
        <taxon>Eurotiomycetes</taxon>
        <taxon>Eurotiomycetidae</taxon>
        <taxon>Onygenales</taxon>
        <taxon>Ajellomycetaceae</taxon>
        <taxon>Histoplasma</taxon>
    </lineage>
</organism>
<dbReference type="VEuPathDB" id="FungiDB:I7I53_12206"/>
<evidence type="ECO:0000313" key="2">
    <source>
        <dbReference type="EMBL" id="QSS57883.1"/>
    </source>
</evidence>
<proteinExistence type="predicted"/>
<evidence type="ECO:0000256" key="1">
    <source>
        <dbReference type="SAM" id="MobiDB-lite"/>
    </source>
</evidence>
<evidence type="ECO:0000313" key="3">
    <source>
        <dbReference type="Proteomes" id="UP000663419"/>
    </source>
</evidence>
<dbReference type="Proteomes" id="UP000663419">
    <property type="component" value="Chromosome 6"/>
</dbReference>
<sequence length="134" mass="14578">MFPGPCCPRPCPVQSTELCNFPTTTRRPSQDTPMACGMHAASRSIIHNKQMTGHGEEMRCQLIASRSSIHTAGRFDHSDHGARSKAVKPCGCLRSAGQPARASASTRTRTRTRPSDPFVFVDCRSSSNSRASMI</sequence>
<protein>
    <submittedName>
        <fullName evidence="2">Uncharacterized protein</fullName>
    </submittedName>
</protein>
<name>A0A8A1LZC8_AJEC8</name>
<feature type="region of interest" description="Disordered" evidence="1">
    <location>
        <begin position="93"/>
        <end position="134"/>
    </location>
</feature>
<feature type="compositionally biased region" description="Polar residues" evidence="1">
    <location>
        <begin position="124"/>
        <end position="134"/>
    </location>
</feature>
<accession>A0A8A1LZC8</accession>
<reference evidence="2" key="1">
    <citation type="submission" date="2021-01" db="EMBL/GenBank/DDBJ databases">
        <title>Chromosome-level genome assembly of a human fungal pathogen reveals clustering of transcriptionally co-regulated genes.</title>
        <authorList>
            <person name="Voorhies M."/>
            <person name="Cohen S."/>
            <person name="Shea T.P."/>
            <person name="Petrus S."/>
            <person name="Munoz J.F."/>
            <person name="Poplawski S."/>
            <person name="Goldman W.E."/>
            <person name="Michael T."/>
            <person name="Cuomo C.A."/>
            <person name="Sil A."/>
            <person name="Beyhan S."/>
        </authorList>
    </citation>
    <scope>NUCLEOTIDE SEQUENCE</scope>
    <source>
        <strain evidence="2">H88</strain>
    </source>
</reference>
<gene>
    <name evidence="2" type="ORF">I7I53_12206</name>
</gene>
<dbReference type="EMBL" id="CP069107">
    <property type="protein sequence ID" value="QSS57883.1"/>
    <property type="molecule type" value="Genomic_DNA"/>
</dbReference>
<dbReference type="AlphaFoldDB" id="A0A8A1LZC8"/>